<keyword evidence="3" id="KW-1185">Reference proteome</keyword>
<feature type="signal peptide" evidence="1">
    <location>
        <begin position="1"/>
        <end position="25"/>
    </location>
</feature>
<dbReference type="RefSeq" id="WP_199466847.1">
    <property type="nucleotide sequence ID" value="NZ_JAEMNX010000002.1"/>
</dbReference>
<dbReference type="AlphaFoldDB" id="A0A934JII5"/>
<feature type="chain" id="PRO_5036700538" description="Porin domain-containing protein" evidence="1">
    <location>
        <begin position="26"/>
        <end position="311"/>
    </location>
</feature>
<accession>A0A934JII5</accession>
<protein>
    <recommendedName>
        <fullName evidence="4">Porin domain-containing protein</fullName>
    </recommendedName>
</protein>
<gene>
    <name evidence="2" type="ORF">I8J31_03155</name>
</gene>
<evidence type="ECO:0000256" key="1">
    <source>
        <dbReference type="SAM" id="SignalP"/>
    </source>
</evidence>
<evidence type="ECO:0000313" key="2">
    <source>
        <dbReference type="EMBL" id="MBJ7536670.1"/>
    </source>
</evidence>
<sequence>MKAIKLASVFAVTAVAAAVSSTTFAAEGVFSGNAGIEYVAVDNGNNDLSGTNEGEVEINVDTGVVFAEIEIATSGGDEGTKIGMEKLYVKQGALSFGRFDGTVATGSFMGMDEIWGGVDLRTAGDTDNTGIRYKVTPELTVAIEATESISAKAAGFKFDEETGSTPTAAVEAQDSDIGAAISYVQDFGGFKAGISGGSVGDANAVNLGLQADAGPATLSLNYGSGATGLTGATDVERMTVSVALAATDALTLTLEYSQDMETDGEPSATYFVGEYVSGDLTYYVKNYAGDTSAPTVDAGSERTIVGVKANF</sequence>
<proteinExistence type="predicted"/>
<dbReference type="EMBL" id="JAEMNX010000002">
    <property type="protein sequence ID" value="MBJ7536670.1"/>
    <property type="molecule type" value="Genomic_DNA"/>
</dbReference>
<evidence type="ECO:0008006" key="4">
    <source>
        <dbReference type="Google" id="ProtNLM"/>
    </source>
</evidence>
<organism evidence="2 3">
    <name type="scientific">Marinomonas transparens</name>
    <dbReference type="NCBI Taxonomy" id="2795388"/>
    <lineage>
        <taxon>Bacteria</taxon>
        <taxon>Pseudomonadati</taxon>
        <taxon>Pseudomonadota</taxon>
        <taxon>Gammaproteobacteria</taxon>
        <taxon>Oceanospirillales</taxon>
        <taxon>Oceanospirillaceae</taxon>
        <taxon>Marinomonas</taxon>
    </lineage>
</organism>
<comment type="caution">
    <text evidence="2">The sequence shown here is derived from an EMBL/GenBank/DDBJ whole genome shotgun (WGS) entry which is preliminary data.</text>
</comment>
<reference evidence="2" key="1">
    <citation type="submission" date="2020-12" db="EMBL/GenBank/DDBJ databases">
        <title>Marinomonas arctica sp. nov., a psychrotolerant bacterium isolated from the Arctic.</title>
        <authorList>
            <person name="Zhang Y."/>
        </authorList>
    </citation>
    <scope>NUCLEOTIDE SEQUENCE</scope>
    <source>
        <strain evidence="2">C1424</strain>
    </source>
</reference>
<keyword evidence="1" id="KW-0732">Signal</keyword>
<dbReference type="Proteomes" id="UP000628710">
    <property type="component" value="Unassembled WGS sequence"/>
</dbReference>
<name>A0A934JII5_9GAMM</name>
<dbReference type="SUPFAM" id="SSF56935">
    <property type="entry name" value="Porins"/>
    <property type="match status" value="1"/>
</dbReference>
<evidence type="ECO:0000313" key="3">
    <source>
        <dbReference type="Proteomes" id="UP000628710"/>
    </source>
</evidence>